<reference evidence="3" key="1">
    <citation type="journal article" date="2015" name="Nature">
        <title>Complex archaea that bridge the gap between prokaryotes and eukaryotes.</title>
        <authorList>
            <person name="Spang A."/>
            <person name="Saw J.H."/>
            <person name="Jorgensen S.L."/>
            <person name="Zaremba-Niedzwiedzka K."/>
            <person name="Martijn J."/>
            <person name="Lind A.E."/>
            <person name="van Eijk R."/>
            <person name="Schleper C."/>
            <person name="Guy L."/>
            <person name="Ettema T.J."/>
        </authorList>
    </citation>
    <scope>NUCLEOTIDE SEQUENCE</scope>
</reference>
<comment type="caution">
    <text evidence="3">The sequence shown here is derived from an EMBL/GenBank/DDBJ whole genome shotgun (WGS) entry which is preliminary data.</text>
</comment>
<keyword evidence="1" id="KW-1133">Transmembrane helix</keyword>
<dbReference type="EMBL" id="LAZR01001757">
    <property type="protein sequence ID" value="KKN39537.1"/>
    <property type="molecule type" value="Genomic_DNA"/>
</dbReference>
<keyword evidence="1" id="KW-0472">Membrane</keyword>
<organism evidence="3">
    <name type="scientific">marine sediment metagenome</name>
    <dbReference type="NCBI Taxonomy" id="412755"/>
    <lineage>
        <taxon>unclassified sequences</taxon>
        <taxon>metagenomes</taxon>
        <taxon>ecological metagenomes</taxon>
    </lineage>
</organism>
<dbReference type="AlphaFoldDB" id="A0A0F9QRD2"/>
<feature type="transmembrane region" description="Helical" evidence="1">
    <location>
        <begin position="6"/>
        <end position="23"/>
    </location>
</feature>
<name>A0A0F9QRD2_9ZZZZ</name>
<dbReference type="PROSITE" id="PS50222">
    <property type="entry name" value="EF_HAND_2"/>
    <property type="match status" value="1"/>
</dbReference>
<dbReference type="GO" id="GO:0005509">
    <property type="term" value="F:calcium ion binding"/>
    <property type="evidence" value="ECO:0007669"/>
    <property type="project" value="InterPro"/>
</dbReference>
<protein>
    <recommendedName>
        <fullName evidence="2">EF-hand domain-containing protein</fullName>
    </recommendedName>
</protein>
<sequence length="71" mass="8164">MIGFETVLYLIGALIPLIAFVRRKGGSLFKKIRNAFKDGKITKEEFEGIMEESGIFLRFLFKAYSEVDEKL</sequence>
<keyword evidence="1" id="KW-0812">Transmembrane</keyword>
<feature type="domain" description="EF-hand" evidence="2">
    <location>
        <begin position="37"/>
        <end position="56"/>
    </location>
</feature>
<dbReference type="InterPro" id="IPR002048">
    <property type="entry name" value="EF_hand_dom"/>
</dbReference>
<evidence type="ECO:0000256" key="1">
    <source>
        <dbReference type="SAM" id="Phobius"/>
    </source>
</evidence>
<gene>
    <name evidence="3" type="ORF">LCGC14_0742300</name>
</gene>
<proteinExistence type="predicted"/>
<evidence type="ECO:0000313" key="3">
    <source>
        <dbReference type="EMBL" id="KKN39537.1"/>
    </source>
</evidence>
<evidence type="ECO:0000259" key="2">
    <source>
        <dbReference type="PROSITE" id="PS50222"/>
    </source>
</evidence>
<accession>A0A0F9QRD2</accession>